<evidence type="ECO:0000256" key="1">
    <source>
        <dbReference type="SAM" id="Phobius"/>
    </source>
</evidence>
<evidence type="ECO:0000313" key="3">
    <source>
        <dbReference type="Proteomes" id="UP001607302"/>
    </source>
</evidence>
<dbReference type="AlphaFoldDB" id="A0ABD2BGV9"/>
<name>A0ABD2BGV9_VESSQ</name>
<evidence type="ECO:0000313" key="2">
    <source>
        <dbReference type="EMBL" id="KAL2731864.1"/>
    </source>
</evidence>
<proteinExistence type="predicted"/>
<comment type="caution">
    <text evidence="2">The sequence shown here is derived from an EMBL/GenBank/DDBJ whole genome shotgun (WGS) entry which is preliminary data.</text>
</comment>
<keyword evidence="1" id="KW-1133">Transmembrane helix</keyword>
<dbReference type="Proteomes" id="UP001607302">
    <property type="component" value="Unassembled WGS sequence"/>
</dbReference>
<sequence>MIIKYPYALVVILVKYALSVQPHFLILRKYLETYNRRYLVSKEKRNIKETYYNDRSLSKATILFLECLYSQFISFEFNFKNTIMLLKRFNSFLKNYMKTITTCT</sequence>
<feature type="transmembrane region" description="Helical" evidence="1">
    <location>
        <begin position="6"/>
        <end position="27"/>
    </location>
</feature>
<protein>
    <submittedName>
        <fullName evidence="2">Uncharacterized protein</fullName>
    </submittedName>
</protein>
<accession>A0ABD2BGV9</accession>
<organism evidence="2 3">
    <name type="scientific">Vespula squamosa</name>
    <name type="common">Southern yellow jacket</name>
    <name type="synonym">Wasp</name>
    <dbReference type="NCBI Taxonomy" id="30214"/>
    <lineage>
        <taxon>Eukaryota</taxon>
        <taxon>Metazoa</taxon>
        <taxon>Ecdysozoa</taxon>
        <taxon>Arthropoda</taxon>
        <taxon>Hexapoda</taxon>
        <taxon>Insecta</taxon>
        <taxon>Pterygota</taxon>
        <taxon>Neoptera</taxon>
        <taxon>Endopterygota</taxon>
        <taxon>Hymenoptera</taxon>
        <taxon>Apocrita</taxon>
        <taxon>Aculeata</taxon>
        <taxon>Vespoidea</taxon>
        <taxon>Vespidae</taxon>
        <taxon>Vespinae</taxon>
        <taxon>Vespula</taxon>
    </lineage>
</organism>
<gene>
    <name evidence="2" type="ORF">V1478_004552</name>
</gene>
<keyword evidence="1" id="KW-0812">Transmembrane</keyword>
<keyword evidence="3" id="KW-1185">Reference proteome</keyword>
<dbReference type="EMBL" id="JAUDFV010000102">
    <property type="protein sequence ID" value="KAL2731864.1"/>
    <property type="molecule type" value="Genomic_DNA"/>
</dbReference>
<keyword evidence="1" id="KW-0472">Membrane</keyword>
<reference evidence="2 3" key="1">
    <citation type="journal article" date="2024" name="Ann. Entomol. Soc. Am.">
        <title>Genomic analyses of the southern and eastern yellowjacket wasps (Hymenoptera: Vespidae) reveal evolutionary signatures of social life.</title>
        <authorList>
            <person name="Catto M.A."/>
            <person name="Caine P.B."/>
            <person name="Orr S.E."/>
            <person name="Hunt B.G."/>
            <person name="Goodisman M.A.D."/>
        </authorList>
    </citation>
    <scope>NUCLEOTIDE SEQUENCE [LARGE SCALE GENOMIC DNA]</scope>
    <source>
        <strain evidence="2">233</strain>
        <tissue evidence="2">Head and thorax</tissue>
    </source>
</reference>